<dbReference type="PANTHER" id="PTHR46600:SF11">
    <property type="entry name" value="THAP DOMAIN-CONTAINING PROTEIN 10"/>
    <property type="match status" value="1"/>
</dbReference>
<feature type="domain" description="THAP-type" evidence="7">
    <location>
        <begin position="1"/>
        <end position="89"/>
    </location>
</feature>
<dbReference type="InterPro" id="IPR038441">
    <property type="entry name" value="THAP_Znf_sf"/>
</dbReference>
<evidence type="ECO:0000256" key="3">
    <source>
        <dbReference type="ARBA" id="ARBA00022833"/>
    </source>
</evidence>
<evidence type="ECO:0000256" key="6">
    <source>
        <dbReference type="SAM" id="MobiDB-lite"/>
    </source>
</evidence>
<evidence type="ECO:0000259" key="7">
    <source>
        <dbReference type="PROSITE" id="PS50950"/>
    </source>
</evidence>
<evidence type="ECO:0000256" key="5">
    <source>
        <dbReference type="PROSITE-ProRule" id="PRU00309"/>
    </source>
</evidence>
<sequence length="445" mass="49907">MPQECIVGGCKNRKSKTISLHKYPQDRETRSRWDDFVQPTRPATFYNGKDTSVICSEHFKKEDFENYRQFELELADKLMLKRGAVPSVVFRESTRSVEHTRLPTGQVDAFPAERSHQEKTPEDYKNKQEKMNARCMLPSSTQETLDNPRNIPSVAAIGGSGVDCHKGTIVQWPGDDLYRPAGSGCVPSTTAAASLEEMVDRYPESLFMCFDEYVKCFCGGDFLVDEEPRKHHNQSKGLCENDDVFPAEKVRDISTVCCEPDVGKNVTPAVCDMEGMREKQNLPKDPECGQSSNQTDLSRQDLQASTPVFEQESKETVKDTDMKQLYVGSTSEEGLHMHHVKLVKKMGNSDATSTGISDIKVLDSAGMASSRLSAPDEKCDLSAVHVARRCTRKRPFLFIRAGKPPWELKDMDVHSRAEECPAVFTCQDQSGREAPEAKRKKGMDD</sequence>
<keyword evidence="2 5" id="KW-0863">Zinc-finger</keyword>
<organism evidence="8 9">
    <name type="scientific">Batillaria attramentaria</name>
    <dbReference type="NCBI Taxonomy" id="370345"/>
    <lineage>
        <taxon>Eukaryota</taxon>
        <taxon>Metazoa</taxon>
        <taxon>Spiralia</taxon>
        <taxon>Lophotrochozoa</taxon>
        <taxon>Mollusca</taxon>
        <taxon>Gastropoda</taxon>
        <taxon>Caenogastropoda</taxon>
        <taxon>Sorbeoconcha</taxon>
        <taxon>Cerithioidea</taxon>
        <taxon>Batillariidae</taxon>
        <taxon>Batillaria</taxon>
    </lineage>
</organism>
<name>A0ABD0LGI2_9CAEN</name>
<dbReference type="Gene3D" id="6.20.210.20">
    <property type="entry name" value="THAP domain"/>
    <property type="match status" value="1"/>
</dbReference>
<evidence type="ECO:0000256" key="2">
    <source>
        <dbReference type="ARBA" id="ARBA00022771"/>
    </source>
</evidence>
<dbReference type="PROSITE" id="PS50950">
    <property type="entry name" value="ZF_THAP"/>
    <property type="match status" value="1"/>
</dbReference>
<dbReference type="PANTHER" id="PTHR46600">
    <property type="entry name" value="THAP DOMAIN-CONTAINING"/>
    <property type="match status" value="1"/>
</dbReference>
<dbReference type="EMBL" id="JACVVK020000053">
    <property type="protein sequence ID" value="KAK7498069.1"/>
    <property type="molecule type" value="Genomic_DNA"/>
</dbReference>
<gene>
    <name evidence="8" type="ORF">BaRGS_00010657</name>
</gene>
<feature type="region of interest" description="Disordered" evidence="6">
    <location>
        <begin position="426"/>
        <end position="445"/>
    </location>
</feature>
<dbReference type="InterPro" id="IPR026516">
    <property type="entry name" value="THAP1/10"/>
</dbReference>
<dbReference type="Proteomes" id="UP001519460">
    <property type="component" value="Unassembled WGS sequence"/>
</dbReference>
<proteinExistence type="predicted"/>
<dbReference type="Pfam" id="PF05485">
    <property type="entry name" value="THAP"/>
    <property type="match status" value="1"/>
</dbReference>
<feature type="compositionally biased region" description="Basic and acidic residues" evidence="6">
    <location>
        <begin position="430"/>
        <end position="445"/>
    </location>
</feature>
<evidence type="ECO:0000256" key="4">
    <source>
        <dbReference type="ARBA" id="ARBA00023125"/>
    </source>
</evidence>
<comment type="caution">
    <text evidence="8">The sequence shown here is derived from an EMBL/GenBank/DDBJ whole genome shotgun (WGS) entry which is preliminary data.</text>
</comment>
<keyword evidence="3" id="KW-0862">Zinc</keyword>
<keyword evidence="4 5" id="KW-0238">DNA-binding</keyword>
<feature type="region of interest" description="Disordered" evidence="6">
    <location>
        <begin position="279"/>
        <end position="317"/>
    </location>
</feature>
<keyword evidence="9" id="KW-1185">Reference proteome</keyword>
<reference evidence="8 9" key="1">
    <citation type="journal article" date="2023" name="Sci. Data">
        <title>Genome assembly of the Korean intertidal mud-creeper Batillaria attramentaria.</title>
        <authorList>
            <person name="Patra A.K."/>
            <person name="Ho P.T."/>
            <person name="Jun S."/>
            <person name="Lee S.J."/>
            <person name="Kim Y."/>
            <person name="Won Y.J."/>
        </authorList>
    </citation>
    <scope>NUCLEOTIDE SEQUENCE [LARGE SCALE GENOMIC DNA]</scope>
    <source>
        <strain evidence="8">Wonlab-2016</strain>
    </source>
</reference>
<keyword evidence="1" id="KW-0479">Metal-binding</keyword>
<dbReference type="AlphaFoldDB" id="A0ABD0LGI2"/>
<dbReference type="InterPro" id="IPR006612">
    <property type="entry name" value="THAP_Znf"/>
</dbReference>
<evidence type="ECO:0000256" key="1">
    <source>
        <dbReference type="ARBA" id="ARBA00022723"/>
    </source>
</evidence>
<dbReference type="SMART" id="SM00692">
    <property type="entry name" value="DM3"/>
    <property type="match status" value="1"/>
</dbReference>
<dbReference type="GO" id="GO:0008270">
    <property type="term" value="F:zinc ion binding"/>
    <property type="evidence" value="ECO:0007669"/>
    <property type="project" value="UniProtKB-KW"/>
</dbReference>
<evidence type="ECO:0000313" key="9">
    <source>
        <dbReference type="Proteomes" id="UP001519460"/>
    </source>
</evidence>
<protein>
    <recommendedName>
        <fullName evidence="7">THAP-type domain-containing protein</fullName>
    </recommendedName>
</protein>
<feature type="compositionally biased region" description="Polar residues" evidence="6">
    <location>
        <begin position="289"/>
        <end position="308"/>
    </location>
</feature>
<accession>A0ABD0LGI2</accession>
<dbReference type="SMART" id="SM00980">
    <property type="entry name" value="THAP"/>
    <property type="match status" value="1"/>
</dbReference>
<dbReference type="SUPFAM" id="SSF57716">
    <property type="entry name" value="Glucocorticoid receptor-like (DNA-binding domain)"/>
    <property type="match status" value="1"/>
</dbReference>
<dbReference type="GO" id="GO:0003677">
    <property type="term" value="F:DNA binding"/>
    <property type="evidence" value="ECO:0007669"/>
    <property type="project" value="UniProtKB-UniRule"/>
</dbReference>
<evidence type="ECO:0000313" key="8">
    <source>
        <dbReference type="EMBL" id="KAK7498069.1"/>
    </source>
</evidence>